<gene>
    <name evidence="1" type="ORF">HPB50_021213</name>
</gene>
<name>A0ACB7RVP6_HYAAI</name>
<dbReference type="Proteomes" id="UP000821845">
    <property type="component" value="Chromosome 7"/>
</dbReference>
<organism evidence="1 2">
    <name type="scientific">Hyalomma asiaticum</name>
    <name type="common">Tick</name>
    <dbReference type="NCBI Taxonomy" id="266040"/>
    <lineage>
        <taxon>Eukaryota</taxon>
        <taxon>Metazoa</taxon>
        <taxon>Ecdysozoa</taxon>
        <taxon>Arthropoda</taxon>
        <taxon>Chelicerata</taxon>
        <taxon>Arachnida</taxon>
        <taxon>Acari</taxon>
        <taxon>Parasitiformes</taxon>
        <taxon>Ixodida</taxon>
        <taxon>Ixodoidea</taxon>
        <taxon>Ixodidae</taxon>
        <taxon>Hyalomminae</taxon>
        <taxon>Hyalomma</taxon>
    </lineage>
</organism>
<dbReference type="EMBL" id="CM023487">
    <property type="protein sequence ID" value="KAH6926698.1"/>
    <property type="molecule type" value="Genomic_DNA"/>
</dbReference>
<comment type="caution">
    <text evidence="1">The sequence shown here is derived from an EMBL/GenBank/DDBJ whole genome shotgun (WGS) entry which is preliminary data.</text>
</comment>
<accession>A0ACB7RVP6</accession>
<evidence type="ECO:0000313" key="1">
    <source>
        <dbReference type="EMBL" id="KAH6926698.1"/>
    </source>
</evidence>
<protein>
    <submittedName>
        <fullName evidence="1">Uncharacterized protein</fullName>
    </submittedName>
</protein>
<sequence>MAKLQGLFLAKMSMIYLNITELPASWFTNHIVYKLRIMHCGLRDAAAVCRINGMRYIVFSDNEMESVPECLSRANRLRTLLAPRNRMKRLRGTLVFPELQRLDFTRNGIETIDEGYFSGLPNLRYLRLSHNNIHKLLPNLFRKTISLVELMLNDNSIRSVQEVFNHLHRLEALDLSKNEICDIEKLARSTLPYFRHLKELRLTENCITLIPRFLSRNGGIRRLNLKDNSVTHIIAGAFEQLEELTAIDLSRNIISNLSDSYFAHHSILEDINLSRNNLTTVSTLFDRTRKIKTINLSFNRIADISVTFRGLTELRAVFLKSNSISSVSDGTFQDNVRLVKIDLSFNNIAWIGMDAFKGLVNVNILNLERNRILSLNFSLSGLPKLEYIDASYNAILTLESGEFQNNRHLIKVTLKENNITNVQGAFIAATGLLYLDLAGNQVKLLRRSDFAEETTNVPAVNIDNNPFICDCRMAWLMEEDGDIEARGSPMCAEPRWLKGKPMRVLERQYFLRWEDDCEPGCQCECHEGALGEREISVNCSSATVGRIPRVLPESTTRLDLSGNQLLHLDETVKKAAPHLQVLSLKDNALTSISITSIPDRLTSLDLRGNKLKGLPFFLVTRLNLTSMWLSRNPYSCDCADYSFRQWFQANGKVVRDASDIVCARSPNLLVSGKQFLSLGQNDLCPVVIPRWVVHLLLAFGLLVVLLGLSATYLRYKDVIRTWLRVHGVCGWACWDEEDDMQKLFDVFVSFSSRDIDFIHDEILPELDAMGLSYCTYERNFKGGYLLQDIIRDAVACSRRTLLVLTQNFVASEWCRFEFRLAHQRALQDNVNRLLIVLMEELEPGMLDDDLRLHVRAANYLRWGEPNFWSRLQHSLAAKKARRKLIVKGEGTSPQLAAIATGEIELE</sequence>
<proteinExistence type="predicted"/>
<reference evidence="1" key="1">
    <citation type="submission" date="2020-05" db="EMBL/GenBank/DDBJ databases">
        <title>Large-scale comparative analyses of tick genomes elucidate their genetic diversity and vector capacities.</title>
        <authorList>
            <person name="Jia N."/>
            <person name="Wang J."/>
            <person name="Shi W."/>
            <person name="Du L."/>
            <person name="Sun Y."/>
            <person name="Zhan W."/>
            <person name="Jiang J."/>
            <person name="Wang Q."/>
            <person name="Zhang B."/>
            <person name="Ji P."/>
            <person name="Sakyi L.B."/>
            <person name="Cui X."/>
            <person name="Yuan T."/>
            <person name="Jiang B."/>
            <person name="Yang W."/>
            <person name="Lam T.T.-Y."/>
            <person name="Chang Q."/>
            <person name="Ding S."/>
            <person name="Wang X."/>
            <person name="Zhu J."/>
            <person name="Ruan X."/>
            <person name="Zhao L."/>
            <person name="Wei J."/>
            <person name="Que T."/>
            <person name="Du C."/>
            <person name="Cheng J."/>
            <person name="Dai P."/>
            <person name="Han X."/>
            <person name="Huang E."/>
            <person name="Gao Y."/>
            <person name="Liu J."/>
            <person name="Shao H."/>
            <person name="Ye R."/>
            <person name="Li L."/>
            <person name="Wei W."/>
            <person name="Wang X."/>
            <person name="Wang C."/>
            <person name="Yang T."/>
            <person name="Huo Q."/>
            <person name="Li W."/>
            <person name="Guo W."/>
            <person name="Chen H."/>
            <person name="Zhou L."/>
            <person name="Ni X."/>
            <person name="Tian J."/>
            <person name="Zhou Y."/>
            <person name="Sheng Y."/>
            <person name="Liu T."/>
            <person name="Pan Y."/>
            <person name="Xia L."/>
            <person name="Li J."/>
            <person name="Zhao F."/>
            <person name="Cao W."/>
        </authorList>
    </citation>
    <scope>NUCLEOTIDE SEQUENCE</scope>
    <source>
        <strain evidence="1">Hyas-2018</strain>
    </source>
</reference>
<keyword evidence="2" id="KW-1185">Reference proteome</keyword>
<evidence type="ECO:0000313" key="2">
    <source>
        <dbReference type="Proteomes" id="UP000821845"/>
    </source>
</evidence>